<dbReference type="OrthoDB" id="8438467at2"/>
<dbReference type="AlphaFoldDB" id="A0A5C6UFF8"/>
<protein>
    <submittedName>
        <fullName evidence="1">Uncharacterized protein</fullName>
    </submittedName>
</protein>
<reference evidence="1 2" key="1">
    <citation type="journal article" date="2013" name="Antonie Van Leeuwenhoek">
        <title>Sphingomonas ginsenosidivorax sp. nov., with the ability to transform ginsenosides.</title>
        <authorList>
            <person name="Jin X.F."/>
            <person name="Kim J.K."/>
            <person name="Liu Q.M."/>
            <person name="Kang M.S."/>
            <person name="He D."/>
            <person name="Jin F.X."/>
            <person name="Kim S.C."/>
            <person name="Im W.T."/>
        </authorList>
    </citation>
    <scope>NUCLEOTIDE SEQUENCE [LARGE SCALE GENOMIC DNA]</scope>
    <source>
        <strain evidence="1 2">KHI67</strain>
    </source>
</reference>
<name>A0A5C6UFF8_9SPHN</name>
<keyword evidence="2" id="KW-1185">Reference proteome</keyword>
<accession>A0A5C6UFF8</accession>
<proteinExistence type="predicted"/>
<sequence>MTAVERVRLNREDFIDWLGKALLGAAALPRTSSAGSAKSTDVTLAAPSHEIEAWPIICIAQAQMHDLFAFLSTYAKVRPFSAFFRVLPVELISVLERRAAASKNDLALAKCVAGAAMAEAWIASARESDRPKNVFPVLLASLSSALGQAVLARYDQAAIDWISAEWTELRKQPGDPFGAQDLQGPNVAWRIVSSAVGTPAGDVGADASVIGRFLSNVLAAGAIRSHMLAQLAPLSVGVDFGTLLAASREERINRFNEVVLDLKRRSDRGLRSEFVGGLMLAIAGNGSFDQLRSAREFDGWLDGATTWFGICAALFEESNVLSYGNSAGRRMVRDLLTREDPFRPPHADMNSSEYRFLDFNDALQSSTHAPNAIDVELLPNVMSRVSGASSPDGDHQRDDVEMLLRNLDEAGYMIDRARHMAMGFAGGERQGSLYKPSGRRRSR</sequence>
<evidence type="ECO:0000313" key="2">
    <source>
        <dbReference type="Proteomes" id="UP000321250"/>
    </source>
</evidence>
<comment type="caution">
    <text evidence="1">The sequence shown here is derived from an EMBL/GenBank/DDBJ whole genome shotgun (WGS) entry which is preliminary data.</text>
</comment>
<dbReference type="EMBL" id="VOQR01000001">
    <property type="protein sequence ID" value="TXC70971.1"/>
    <property type="molecule type" value="Genomic_DNA"/>
</dbReference>
<evidence type="ECO:0000313" key="1">
    <source>
        <dbReference type="EMBL" id="TXC70971.1"/>
    </source>
</evidence>
<dbReference type="RefSeq" id="WP_147081790.1">
    <property type="nucleotide sequence ID" value="NZ_VOQR01000001.1"/>
</dbReference>
<gene>
    <name evidence="1" type="ORF">FSB78_08440</name>
</gene>
<organism evidence="1 2">
    <name type="scientific">Sphingomonas ginsenosidivorax</name>
    <dbReference type="NCBI Taxonomy" id="862135"/>
    <lineage>
        <taxon>Bacteria</taxon>
        <taxon>Pseudomonadati</taxon>
        <taxon>Pseudomonadota</taxon>
        <taxon>Alphaproteobacteria</taxon>
        <taxon>Sphingomonadales</taxon>
        <taxon>Sphingomonadaceae</taxon>
        <taxon>Sphingomonas</taxon>
    </lineage>
</organism>
<dbReference type="Proteomes" id="UP000321250">
    <property type="component" value="Unassembled WGS sequence"/>
</dbReference>